<comment type="subcellular location">
    <subcellularLocation>
        <location evidence="1">Cell membrane</location>
        <topology evidence="1">Multi-pass membrane protein</topology>
    </subcellularLocation>
</comment>
<comment type="caution">
    <text evidence="8">The sequence shown here is derived from an EMBL/GenBank/DDBJ whole genome shotgun (WGS) entry which is preliminary data.</text>
</comment>
<dbReference type="GO" id="GO:0015293">
    <property type="term" value="F:symporter activity"/>
    <property type="evidence" value="ECO:0007669"/>
    <property type="project" value="UniProtKB-KW"/>
</dbReference>
<protein>
    <submittedName>
        <fullName evidence="8">Dicarboxylate/amino acid:cation symporter</fullName>
    </submittedName>
</protein>
<keyword evidence="2" id="KW-0813">Transport</keyword>
<evidence type="ECO:0000256" key="5">
    <source>
        <dbReference type="ARBA" id="ARBA00022989"/>
    </source>
</evidence>
<feature type="transmembrane region" description="Helical" evidence="7">
    <location>
        <begin position="201"/>
        <end position="227"/>
    </location>
</feature>
<dbReference type="SUPFAM" id="SSF118215">
    <property type="entry name" value="Proton glutamate symport protein"/>
    <property type="match status" value="1"/>
</dbReference>
<evidence type="ECO:0000313" key="8">
    <source>
        <dbReference type="EMBL" id="MBU3804184.1"/>
    </source>
</evidence>
<feature type="transmembrane region" description="Helical" evidence="7">
    <location>
        <begin position="233"/>
        <end position="259"/>
    </location>
</feature>
<evidence type="ECO:0000313" key="9">
    <source>
        <dbReference type="Proteomes" id="UP000824229"/>
    </source>
</evidence>
<keyword evidence="6 7" id="KW-0472">Membrane</keyword>
<accession>A0A9E2NLI7</accession>
<reference evidence="8" key="2">
    <citation type="submission" date="2021-04" db="EMBL/GenBank/DDBJ databases">
        <authorList>
            <person name="Gilroy R."/>
        </authorList>
    </citation>
    <scope>NUCLEOTIDE SEQUENCE</scope>
    <source>
        <strain evidence="8">B5-657</strain>
    </source>
</reference>
<sequence length="431" mass="45790">MTIALVLAVVVGTLLIFFREYLIAQGKEPLWEQINRLFFVDISTEVNGIGIFYILGQLFINALQLIIIPMVFSSIAIAMCHISDTKKLGRLSGKTLLGFLTTSVFALVAAGTVGYTVYKLGLFNVALEGSTNVEVATGQNPLMVIVDTVPNNIFNVLTNNGRVLAVVFLAVVTGLCINAGGEDIKVLKNILLDVNKIINIFLNFVILKFSPIAVFILITRTFAVYGIEHLKPALVYVLTTCGTALAYLIIAYPLYVFLATGLNPFVFMKKIAKVALLGFSANSSAAALSLNERTTVGELGVDKDIAAFILPLGMTVNMNGTAITQVIATIFIAASSGYSLELKNIIVIAVLALIASVGTPAAPGASAIILFSVLNSMGYNNPATIIAYSLIIAINRPVDMVTTSLNVTGDAATAVVVAASEGSLDKEVYYS</sequence>
<dbReference type="Proteomes" id="UP000824229">
    <property type="component" value="Unassembled WGS sequence"/>
</dbReference>
<evidence type="ECO:0000256" key="6">
    <source>
        <dbReference type="ARBA" id="ARBA00023136"/>
    </source>
</evidence>
<feature type="transmembrane region" description="Helical" evidence="7">
    <location>
        <begin position="163"/>
        <end position="180"/>
    </location>
</feature>
<name>A0A9E2NLI7_9FIRM</name>
<proteinExistence type="predicted"/>
<feature type="transmembrane region" description="Helical" evidence="7">
    <location>
        <begin position="96"/>
        <end position="118"/>
    </location>
</feature>
<dbReference type="PANTHER" id="PTHR42865:SF7">
    <property type="entry name" value="PROTON_GLUTAMATE-ASPARTATE SYMPORTER"/>
    <property type="match status" value="1"/>
</dbReference>
<dbReference type="AlphaFoldDB" id="A0A9E2NLI7"/>
<keyword evidence="4 7" id="KW-0812">Transmembrane</keyword>
<dbReference type="Pfam" id="PF00375">
    <property type="entry name" value="SDF"/>
    <property type="match status" value="1"/>
</dbReference>
<dbReference type="PRINTS" id="PR00173">
    <property type="entry name" value="EDTRNSPORT"/>
</dbReference>
<evidence type="ECO:0000256" key="2">
    <source>
        <dbReference type="ARBA" id="ARBA00022448"/>
    </source>
</evidence>
<feature type="transmembrane region" description="Helical" evidence="7">
    <location>
        <begin position="345"/>
        <end position="371"/>
    </location>
</feature>
<gene>
    <name evidence="8" type="ORF">H9872_05470</name>
</gene>
<feature type="transmembrane region" description="Helical" evidence="7">
    <location>
        <begin position="305"/>
        <end position="333"/>
    </location>
</feature>
<feature type="transmembrane region" description="Helical" evidence="7">
    <location>
        <begin position="50"/>
        <end position="75"/>
    </location>
</feature>
<evidence type="ECO:0000256" key="1">
    <source>
        <dbReference type="ARBA" id="ARBA00004651"/>
    </source>
</evidence>
<dbReference type="Gene3D" id="1.10.3860.10">
    <property type="entry name" value="Sodium:dicarboxylate symporter"/>
    <property type="match status" value="1"/>
</dbReference>
<keyword evidence="3" id="KW-1003">Cell membrane</keyword>
<reference evidence="8" key="1">
    <citation type="journal article" date="2021" name="PeerJ">
        <title>Extensive microbial diversity within the chicken gut microbiome revealed by metagenomics and culture.</title>
        <authorList>
            <person name="Gilroy R."/>
            <person name="Ravi A."/>
            <person name="Getino M."/>
            <person name="Pursley I."/>
            <person name="Horton D.L."/>
            <person name="Alikhan N.F."/>
            <person name="Baker D."/>
            <person name="Gharbi K."/>
            <person name="Hall N."/>
            <person name="Watson M."/>
            <person name="Adriaenssens E.M."/>
            <person name="Foster-Nyarko E."/>
            <person name="Jarju S."/>
            <person name="Secka A."/>
            <person name="Antonio M."/>
            <person name="Oren A."/>
            <person name="Chaudhuri R.R."/>
            <person name="La Ragione R."/>
            <person name="Hildebrand F."/>
            <person name="Pallen M.J."/>
        </authorList>
    </citation>
    <scope>NUCLEOTIDE SEQUENCE</scope>
    <source>
        <strain evidence="8">B5-657</strain>
    </source>
</reference>
<dbReference type="InterPro" id="IPR001991">
    <property type="entry name" value="Na-dicarboxylate_symporter"/>
</dbReference>
<dbReference type="EMBL" id="JAHLFQ010000120">
    <property type="protein sequence ID" value="MBU3804184.1"/>
    <property type="molecule type" value="Genomic_DNA"/>
</dbReference>
<evidence type="ECO:0000256" key="7">
    <source>
        <dbReference type="SAM" id="Phobius"/>
    </source>
</evidence>
<dbReference type="InterPro" id="IPR036458">
    <property type="entry name" value="Na:dicarbo_symporter_sf"/>
</dbReference>
<evidence type="ECO:0000256" key="4">
    <source>
        <dbReference type="ARBA" id="ARBA00022692"/>
    </source>
</evidence>
<dbReference type="PANTHER" id="PTHR42865">
    <property type="entry name" value="PROTON/GLUTAMATE-ASPARTATE SYMPORTER"/>
    <property type="match status" value="1"/>
</dbReference>
<evidence type="ECO:0000256" key="3">
    <source>
        <dbReference type="ARBA" id="ARBA00022475"/>
    </source>
</evidence>
<dbReference type="GO" id="GO:0005886">
    <property type="term" value="C:plasma membrane"/>
    <property type="evidence" value="ECO:0007669"/>
    <property type="project" value="UniProtKB-SubCell"/>
</dbReference>
<organism evidence="8 9">
    <name type="scientific">Candidatus Cellulosilyticum pullistercoris</name>
    <dbReference type="NCBI Taxonomy" id="2838521"/>
    <lineage>
        <taxon>Bacteria</taxon>
        <taxon>Bacillati</taxon>
        <taxon>Bacillota</taxon>
        <taxon>Clostridia</taxon>
        <taxon>Lachnospirales</taxon>
        <taxon>Cellulosilyticaceae</taxon>
        <taxon>Cellulosilyticum</taxon>
    </lineage>
</organism>
<keyword evidence="5 7" id="KW-1133">Transmembrane helix</keyword>